<evidence type="ECO:0000313" key="3">
    <source>
        <dbReference type="Proteomes" id="UP000250043"/>
    </source>
</evidence>
<dbReference type="OrthoDB" id="3362703at2759"/>
<feature type="compositionally biased region" description="Basic residues" evidence="1">
    <location>
        <begin position="266"/>
        <end position="278"/>
    </location>
</feature>
<evidence type="ECO:0000313" key="2">
    <source>
        <dbReference type="EMBL" id="OCH93372.1"/>
    </source>
</evidence>
<feature type="compositionally biased region" description="Basic and acidic residues" evidence="1">
    <location>
        <begin position="192"/>
        <end position="206"/>
    </location>
</feature>
<dbReference type="Proteomes" id="UP000250043">
    <property type="component" value="Unassembled WGS sequence"/>
</dbReference>
<accession>A0A8E2DPI9</accession>
<feature type="region of interest" description="Disordered" evidence="1">
    <location>
        <begin position="1"/>
        <end position="317"/>
    </location>
</feature>
<organism evidence="2 3">
    <name type="scientific">Obba rivulosa</name>
    <dbReference type="NCBI Taxonomy" id="1052685"/>
    <lineage>
        <taxon>Eukaryota</taxon>
        <taxon>Fungi</taxon>
        <taxon>Dikarya</taxon>
        <taxon>Basidiomycota</taxon>
        <taxon>Agaricomycotina</taxon>
        <taxon>Agaricomycetes</taxon>
        <taxon>Polyporales</taxon>
        <taxon>Gelatoporiaceae</taxon>
        <taxon>Obba</taxon>
    </lineage>
</organism>
<name>A0A8E2DPI9_9APHY</name>
<feature type="region of interest" description="Disordered" evidence="1">
    <location>
        <begin position="340"/>
        <end position="367"/>
    </location>
</feature>
<feature type="compositionally biased region" description="Acidic residues" evidence="1">
    <location>
        <begin position="61"/>
        <end position="78"/>
    </location>
</feature>
<reference evidence="2 3" key="1">
    <citation type="submission" date="2016-07" db="EMBL/GenBank/DDBJ databases">
        <title>Draft genome of the white-rot fungus Obba rivulosa 3A-2.</title>
        <authorList>
            <consortium name="DOE Joint Genome Institute"/>
            <person name="Miettinen O."/>
            <person name="Riley R."/>
            <person name="Acob R."/>
            <person name="Barry K."/>
            <person name="Cullen D."/>
            <person name="De Vries R."/>
            <person name="Hainaut M."/>
            <person name="Hatakka A."/>
            <person name="Henrissat B."/>
            <person name="Hilden K."/>
            <person name="Kuo R."/>
            <person name="Labutti K."/>
            <person name="Lipzen A."/>
            <person name="Makela M.R."/>
            <person name="Sandor L."/>
            <person name="Spatafora J.W."/>
            <person name="Grigoriev I.V."/>
            <person name="Hibbett D.S."/>
        </authorList>
    </citation>
    <scope>NUCLEOTIDE SEQUENCE [LARGE SCALE GENOMIC DNA]</scope>
    <source>
        <strain evidence="2 3">3A-2</strain>
    </source>
</reference>
<gene>
    <name evidence="2" type="ORF">OBBRIDRAFT_824088</name>
</gene>
<dbReference type="AlphaFoldDB" id="A0A8E2DPI9"/>
<feature type="compositionally biased region" description="Low complexity" evidence="1">
    <location>
        <begin position="294"/>
        <end position="304"/>
    </location>
</feature>
<proteinExistence type="predicted"/>
<protein>
    <submittedName>
        <fullName evidence="2">Uncharacterized protein</fullName>
    </submittedName>
</protein>
<feature type="compositionally biased region" description="Low complexity" evidence="1">
    <location>
        <begin position="207"/>
        <end position="220"/>
    </location>
</feature>
<feature type="compositionally biased region" description="Basic and acidic residues" evidence="1">
    <location>
        <begin position="353"/>
        <end position="367"/>
    </location>
</feature>
<feature type="compositionally biased region" description="Polar residues" evidence="1">
    <location>
        <begin position="282"/>
        <end position="291"/>
    </location>
</feature>
<evidence type="ECO:0000256" key="1">
    <source>
        <dbReference type="SAM" id="MobiDB-lite"/>
    </source>
</evidence>
<dbReference type="EMBL" id="KV722355">
    <property type="protein sequence ID" value="OCH93372.1"/>
    <property type="molecule type" value="Genomic_DNA"/>
</dbReference>
<keyword evidence="3" id="KW-1185">Reference proteome</keyword>
<sequence length="435" mass="47630">MSLRIKISKTALETAGSQAVGPSKPSKSKRRIDSDDEEEEVPESRSKRARRTRSPAYDALDPVDEIEEDVNIDDDDGAADSRFLPEAVESASASPVPETRPSGRRRGSSQASNKSAKSRAEIASNRPKRKKRTVLFSEDEDNEFIDAGASGILDPDDDDFAPEPSVSRKNSVSGRGRGTKTAVARGGRGKPKKEEKEISMKDERKLSVASGSREGSAGSGTVFKRSRTQDDESITDSQTTDIVVDADDTSAFEPPAKAKESTPPPPKKRKLPPIKKNKLPTAGSSASTPGSVTAKLAAAAAGKGESTPINLPPATNARKQLDANVEIDLRDSSVYQELFLKKAGGNTPNSGLNRKEKAEERRKELNKLREDARAKRVEEARRSFDLQAANEKISRFEEKLRRRNSMARFPNILGAVFKEAQERSRMTDQQERKER</sequence>